<reference evidence="1" key="4">
    <citation type="journal article" date="2006" name="BMC Biol.">
        <title>The complete chloroplast DNA sequence of the green alga Oltmannsiellopsis viridis reveals a distinctive quadripartite architecture in the chloroplast genome of early diverging ulvophytes.</title>
        <authorList>
            <person name="Pombert J.F."/>
            <person name="Lemieux C."/>
            <person name="Turmel M."/>
        </authorList>
    </citation>
    <scope>NUCLEOTIDE SEQUENCE</scope>
    <source>
        <strain evidence="1">UTEX 1912</strain>
    </source>
</reference>
<keyword evidence="1" id="KW-0934">Plastid</keyword>
<accession>Q3ZJ34</accession>
<reference evidence="1" key="3">
    <citation type="journal article" date="2005" name="Mol. Biol. Evol.">
        <title>The chloroplast genome sequence of the green alga Pseudendoclonium akinetum (Ulvophyceae) reveals unusual structural features and new insights into the branching order of chlorophyte lineages.</title>
        <authorList>
            <person name="Pombert J.F."/>
            <person name="Otis C."/>
            <person name="Lemieux C."/>
            <person name="Turmel M."/>
        </authorList>
    </citation>
    <scope>NUCLEOTIDE SEQUENCE</scope>
    <source>
        <strain evidence="1">UTEX 1912</strain>
    </source>
</reference>
<dbReference type="GeneID" id="4108758"/>
<dbReference type="AlphaFoldDB" id="Q3ZJ34"/>
<evidence type="ECO:0000313" key="1">
    <source>
        <dbReference type="EMBL" id="AAV80655.1"/>
    </source>
</evidence>
<reference evidence="1" key="2">
    <citation type="submission" date="2004-11" db="EMBL/GenBank/DDBJ databases">
        <authorList>
            <person name="Pombert J.-F."/>
            <person name="Otis C."/>
            <person name="Lemieux C."/>
            <person name="Turmel M."/>
        </authorList>
    </citation>
    <scope>NUCLEOTIDE SEQUENCE</scope>
    <source>
        <strain evidence="1">UTEX 1912</strain>
    </source>
</reference>
<organism evidence="1">
    <name type="scientific">Tupiella akineta</name>
    <name type="common">Green alga</name>
    <name type="synonym">Pseudendoclonium akinetum</name>
    <dbReference type="NCBI Taxonomy" id="160070"/>
    <lineage>
        <taxon>Eukaryota</taxon>
        <taxon>Viridiplantae</taxon>
        <taxon>Chlorophyta</taxon>
        <taxon>core chlorophytes</taxon>
        <taxon>Ulvophyceae</taxon>
        <taxon>OUU clade</taxon>
        <taxon>Ulotrichales</taxon>
        <taxon>Tupiellaceae</taxon>
        <taxon>Tupiella</taxon>
    </lineage>
</organism>
<proteinExistence type="predicted"/>
<name>Q3ZJ34_TUPAK</name>
<sequence>MRVSLAKSVENFKICQEALKNLPLILDQRNCPAYLPKKNQTYFLKKKAKNEEKDTDFKGFANNEEHKKKLRIYSSPEVQLQMIAKVCLLILREKEKKRVQLLSRYWVESYYINSDVCVHNQKLHTEEYYLNRSKNNVRKRPGKAMTMDEIIALGLDRNRDWTWTL</sequence>
<dbReference type="EMBL" id="AY835431">
    <property type="protein sequence ID" value="AAV80655.1"/>
    <property type="molecule type" value="Genomic_DNA"/>
</dbReference>
<protein>
    <submittedName>
        <fullName evidence="1">Uncharacterized protein</fullName>
    </submittedName>
</protein>
<gene>
    <name evidence="1" type="primary">orf165</name>
</gene>
<geneLocation type="chloroplast" evidence="1"/>
<reference evidence="1" key="1">
    <citation type="journal article" date="2001" name="Nucleic Acids Res.">
        <title>Rapid evolution of the DNA-binding site in LAGLIDADG homing endonucleases.</title>
        <authorList>
            <person name="Lucas P."/>
            <person name="Otis C."/>
            <person name="Mercier J.P."/>
            <person name="Turmel M."/>
            <person name="Lemieux C."/>
        </authorList>
    </citation>
    <scope>NUCLEOTIDE SEQUENCE</scope>
    <source>
        <strain evidence="1">UTEX 1912</strain>
    </source>
</reference>
<keyword evidence="1" id="KW-0150">Chloroplast</keyword>
<dbReference type="RefSeq" id="YP_636233.1">
    <property type="nucleotide sequence ID" value="NC_008114.1"/>
</dbReference>